<sequence>YPVSVKITTKNTALSANSSVEIICESVGSRPSAKITWWLNGTLLSDHTETVHDNITSSTLRLRPKPQYHGTSLECRADNPKLFNSHKQDSRLLNITCGQTSSDSSYDQGGGQYPTKGGRFRPTSLRRRLQPDCPEGGLAFQRLTPFPQRVSHGHRKWQHARLQAANATQQRSVHVLRHQRRRQRPQRGARPQH</sequence>
<keyword evidence="5" id="KW-1185">Reference proteome</keyword>
<keyword evidence="1" id="KW-1015">Disulfide bond</keyword>
<dbReference type="PANTHER" id="PTHR23278:SF19">
    <property type="entry name" value="OBSCURIN"/>
    <property type="match status" value="1"/>
</dbReference>
<reference evidence="4" key="1">
    <citation type="submission" date="2020-08" db="EMBL/GenBank/DDBJ databases">
        <title>Multicomponent nature underlies the extraordinary mechanical properties of spider dragline silk.</title>
        <authorList>
            <person name="Kono N."/>
            <person name="Nakamura H."/>
            <person name="Mori M."/>
            <person name="Yoshida Y."/>
            <person name="Ohtoshi R."/>
            <person name="Malay A.D."/>
            <person name="Moran D.A.P."/>
            <person name="Tomita M."/>
            <person name="Numata K."/>
            <person name="Arakawa K."/>
        </authorList>
    </citation>
    <scope>NUCLEOTIDE SEQUENCE</scope>
</reference>
<comment type="caution">
    <text evidence="4">The sequence shown here is derived from an EMBL/GenBank/DDBJ whole genome shotgun (WGS) entry which is preliminary data.</text>
</comment>
<dbReference type="Proteomes" id="UP000887013">
    <property type="component" value="Unassembled WGS sequence"/>
</dbReference>
<evidence type="ECO:0000259" key="3">
    <source>
        <dbReference type="PROSITE" id="PS50835"/>
    </source>
</evidence>
<dbReference type="InterPro" id="IPR036179">
    <property type="entry name" value="Ig-like_dom_sf"/>
</dbReference>
<feature type="compositionally biased region" description="Low complexity" evidence="2">
    <location>
        <begin position="98"/>
        <end position="107"/>
    </location>
</feature>
<feature type="compositionally biased region" description="Basic residues" evidence="2">
    <location>
        <begin position="174"/>
        <end position="193"/>
    </location>
</feature>
<evidence type="ECO:0000256" key="1">
    <source>
        <dbReference type="ARBA" id="ARBA00023157"/>
    </source>
</evidence>
<dbReference type="SUPFAM" id="SSF48726">
    <property type="entry name" value="Immunoglobulin"/>
    <property type="match status" value="1"/>
</dbReference>
<name>A0A8X6TUQ6_NEPPI</name>
<dbReference type="Pfam" id="PF08205">
    <property type="entry name" value="C2-set_2"/>
    <property type="match status" value="1"/>
</dbReference>
<evidence type="ECO:0000313" key="4">
    <source>
        <dbReference type="EMBL" id="GFT52181.1"/>
    </source>
</evidence>
<feature type="non-terminal residue" evidence="4">
    <location>
        <position position="1"/>
    </location>
</feature>
<dbReference type="AlphaFoldDB" id="A0A8X6TUQ6"/>
<dbReference type="InterPro" id="IPR013162">
    <property type="entry name" value="CD80_C2-set"/>
</dbReference>
<feature type="region of interest" description="Disordered" evidence="2">
    <location>
        <begin position="98"/>
        <end position="129"/>
    </location>
</feature>
<dbReference type="EMBL" id="BMAW01017119">
    <property type="protein sequence ID" value="GFT52181.1"/>
    <property type="molecule type" value="Genomic_DNA"/>
</dbReference>
<protein>
    <recommendedName>
        <fullName evidence="3">Ig-like domain-containing protein</fullName>
    </recommendedName>
</protein>
<dbReference type="InterPro" id="IPR013783">
    <property type="entry name" value="Ig-like_fold"/>
</dbReference>
<gene>
    <name evidence="4" type="primary">AVEN_225886_1</name>
    <name evidence="4" type="ORF">NPIL_650891</name>
</gene>
<dbReference type="PROSITE" id="PS50835">
    <property type="entry name" value="IG_LIKE"/>
    <property type="match status" value="1"/>
</dbReference>
<accession>A0A8X6TUQ6</accession>
<dbReference type="PANTHER" id="PTHR23278">
    <property type="entry name" value="SIDESTEP PROTEIN"/>
    <property type="match status" value="1"/>
</dbReference>
<organism evidence="4 5">
    <name type="scientific">Nephila pilipes</name>
    <name type="common">Giant wood spider</name>
    <name type="synonym">Nephila maculata</name>
    <dbReference type="NCBI Taxonomy" id="299642"/>
    <lineage>
        <taxon>Eukaryota</taxon>
        <taxon>Metazoa</taxon>
        <taxon>Ecdysozoa</taxon>
        <taxon>Arthropoda</taxon>
        <taxon>Chelicerata</taxon>
        <taxon>Arachnida</taxon>
        <taxon>Araneae</taxon>
        <taxon>Araneomorphae</taxon>
        <taxon>Entelegynae</taxon>
        <taxon>Araneoidea</taxon>
        <taxon>Nephilidae</taxon>
        <taxon>Nephila</taxon>
    </lineage>
</organism>
<dbReference type="InterPro" id="IPR007110">
    <property type="entry name" value="Ig-like_dom"/>
</dbReference>
<evidence type="ECO:0000256" key="2">
    <source>
        <dbReference type="SAM" id="MobiDB-lite"/>
    </source>
</evidence>
<evidence type="ECO:0000313" key="5">
    <source>
        <dbReference type="Proteomes" id="UP000887013"/>
    </source>
</evidence>
<proteinExistence type="predicted"/>
<dbReference type="Gene3D" id="2.60.40.10">
    <property type="entry name" value="Immunoglobulins"/>
    <property type="match status" value="1"/>
</dbReference>
<feature type="region of interest" description="Disordered" evidence="2">
    <location>
        <begin position="165"/>
        <end position="193"/>
    </location>
</feature>
<dbReference type="OrthoDB" id="6410586at2759"/>
<feature type="domain" description="Ig-like" evidence="3">
    <location>
        <begin position="2"/>
        <end position="94"/>
    </location>
</feature>